<dbReference type="Proteomes" id="UP000232323">
    <property type="component" value="Unassembled WGS sequence"/>
</dbReference>
<evidence type="ECO:0000259" key="9">
    <source>
        <dbReference type="Pfam" id="PF04811"/>
    </source>
</evidence>
<dbReference type="SUPFAM" id="SSF82919">
    <property type="entry name" value="Zn-finger domain of Sec23/24"/>
    <property type="match status" value="1"/>
</dbReference>
<dbReference type="InterPro" id="IPR006895">
    <property type="entry name" value="Znf_Sec23_Sec24"/>
</dbReference>
<dbReference type="STRING" id="1157962.A0A250X4M5"/>
<dbReference type="GO" id="GO:0070971">
    <property type="term" value="C:endoplasmic reticulum exit site"/>
    <property type="evidence" value="ECO:0007669"/>
    <property type="project" value="TreeGrafter"/>
</dbReference>
<dbReference type="SUPFAM" id="SSF53300">
    <property type="entry name" value="vWA-like"/>
    <property type="match status" value="1"/>
</dbReference>
<keyword evidence="5 7" id="KW-0472">Membrane</keyword>
<reference evidence="10 11" key="1">
    <citation type="submission" date="2017-08" db="EMBL/GenBank/DDBJ databases">
        <title>Acidophilic green algal genome provides insights into adaptation to an acidic environment.</title>
        <authorList>
            <person name="Hirooka S."/>
            <person name="Hirose Y."/>
            <person name="Kanesaki Y."/>
            <person name="Higuchi S."/>
            <person name="Fujiwara T."/>
            <person name="Onuma R."/>
            <person name="Era A."/>
            <person name="Ohbayashi R."/>
            <person name="Uzuka A."/>
            <person name="Nozaki H."/>
            <person name="Yoshikawa H."/>
            <person name="Miyagishima S.Y."/>
        </authorList>
    </citation>
    <scope>NUCLEOTIDE SEQUENCE [LARGE SCALE GENOMIC DNA]</scope>
    <source>
        <strain evidence="10 11">NIES-2499</strain>
    </source>
</reference>
<dbReference type="OrthoDB" id="537162at2759"/>
<dbReference type="Pfam" id="PF04810">
    <property type="entry name" value="zf-Sec23_Sec24"/>
    <property type="match status" value="1"/>
</dbReference>
<dbReference type="PANTHER" id="PTHR11141">
    <property type="entry name" value="PROTEIN TRANSPORT PROTEIN SEC23"/>
    <property type="match status" value="1"/>
</dbReference>
<dbReference type="EMBL" id="BEGY01000026">
    <property type="protein sequence ID" value="GAX77710.1"/>
    <property type="molecule type" value="Genomic_DNA"/>
</dbReference>
<comment type="caution">
    <text evidence="10">The sequence shown here is derived from an EMBL/GenBank/DDBJ whole genome shotgun (WGS) entry which is preliminary data.</text>
</comment>
<keyword evidence="1 7" id="KW-0479">Metal-binding</keyword>
<keyword evidence="2 7" id="KW-0256">Endoplasmic reticulum</keyword>
<dbReference type="SUPFAM" id="SSF81995">
    <property type="entry name" value="beta-sandwich domain of Sec23/24"/>
    <property type="match status" value="1"/>
</dbReference>
<evidence type="ECO:0000256" key="3">
    <source>
        <dbReference type="ARBA" id="ARBA00022833"/>
    </source>
</evidence>
<gene>
    <name evidence="10" type="ORF">CEUSTIGMA_g5153.t1</name>
</gene>
<dbReference type="Gene3D" id="2.30.30.380">
    <property type="entry name" value="Zn-finger domain of Sec23/24"/>
    <property type="match status" value="1"/>
</dbReference>
<dbReference type="InterPro" id="IPR036465">
    <property type="entry name" value="vWFA_dom_sf"/>
</dbReference>
<dbReference type="GO" id="GO:0006886">
    <property type="term" value="P:intracellular protein transport"/>
    <property type="evidence" value="ECO:0007669"/>
    <property type="project" value="InterPro"/>
</dbReference>
<proteinExistence type="inferred from homology"/>
<keyword evidence="11" id="KW-1185">Reference proteome</keyword>
<dbReference type="InterPro" id="IPR006896">
    <property type="entry name" value="Sec23/24_trunk_dom"/>
</dbReference>
<dbReference type="GO" id="GO:0008270">
    <property type="term" value="F:zinc ion binding"/>
    <property type="evidence" value="ECO:0007669"/>
    <property type="project" value="InterPro"/>
</dbReference>
<evidence type="ECO:0000256" key="1">
    <source>
        <dbReference type="ARBA" id="ARBA00022723"/>
    </source>
</evidence>
<keyword evidence="4 7" id="KW-0931">ER-Golgi transport</keyword>
<dbReference type="InterPro" id="IPR036174">
    <property type="entry name" value="Znf_Sec23_Sec24_sf"/>
</dbReference>
<protein>
    <recommendedName>
        <fullName evidence="7">Protein transport protein SEC23</fullName>
    </recommendedName>
</protein>
<feature type="domain" description="Sec23/Sec24 trunk" evidence="9">
    <location>
        <begin position="133"/>
        <end position="387"/>
    </location>
</feature>
<name>A0A250X4M5_9CHLO</name>
<evidence type="ECO:0000313" key="10">
    <source>
        <dbReference type="EMBL" id="GAX77710.1"/>
    </source>
</evidence>
<comment type="function">
    <text evidence="7">Component of the coat protein complex II (COPII) which promotes the formation of transport vesicles from the endoplasmic reticulum (ER). The coat has two main functions, the physical deformation of the endoplasmic reticulum membrane into vesicles and the selection of cargo molecules.</text>
</comment>
<dbReference type="Gene3D" id="3.40.50.410">
    <property type="entry name" value="von Willebrand factor, type A domain"/>
    <property type="match status" value="1"/>
</dbReference>
<accession>A0A250X4M5</accession>
<evidence type="ECO:0000256" key="2">
    <source>
        <dbReference type="ARBA" id="ARBA00022824"/>
    </source>
</evidence>
<dbReference type="PANTHER" id="PTHR11141:SF6">
    <property type="entry name" value="PROTEIN TRANSPORT PROTEIN SEC23 A"/>
    <property type="match status" value="1"/>
</dbReference>
<organism evidence="10 11">
    <name type="scientific">Chlamydomonas eustigma</name>
    <dbReference type="NCBI Taxonomy" id="1157962"/>
    <lineage>
        <taxon>Eukaryota</taxon>
        <taxon>Viridiplantae</taxon>
        <taxon>Chlorophyta</taxon>
        <taxon>core chlorophytes</taxon>
        <taxon>Chlorophyceae</taxon>
        <taxon>CS clade</taxon>
        <taxon>Chlamydomonadales</taxon>
        <taxon>Chlamydomonadaceae</taxon>
        <taxon>Chlamydomonas</taxon>
    </lineage>
</organism>
<evidence type="ECO:0000313" key="11">
    <source>
        <dbReference type="Proteomes" id="UP000232323"/>
    </source>
</evidence>
<evidence type="ECO:0000256" key="7">
    <source>
        <dbReference type="RuleBase" id="RU365030"/>
    </source>
</evidence>
<feature type="domain" description="Zinc finger Sec23/Sec24-type" evidence="8">
    <location>
        <begin position="63"/>
        <end position="95"/>
    </location>
</feature>
<evidence type="ECO:0000256" key="5">
    <source>
        <dbReference type="ARBA" id="ARBA00023136"/>
    </source>
</evidence>
<keyword evidence="7" id="KW-0813">Transport</keyword>
<keyword evidence="6 7" id="KW-0968">Cytoplasmic vesicle</keyword>
<evidence type="ECO:0000259" key="8">
    <source>
        <dbReference type="Pfam" id="PF04810"/>
    </source>
</evidence>
<keyword evidence="7" id="KW-0653">Protein transport</keyword>
<keyword evidence="3 7" id="KW-0862">Zinc</keyword>
<dbReference type="GO" id="GO:0030127">
    <property type="term" value="C:COPII vesicle coat"/>
    <property type="evidence" value="ECO:0007669"/>
    <property type="project" value="InterPro"/>
</dbReference>
<keyword evidence="7" id="KW-0963">Cytoplasm</keyword>
<sequence length="806" mass="86754">MVEVADQDLLSAPVLARDDVVTLTSCSVVNQSAFANNNGLPIGALVDFKPPASLQLPQISRQPARCRACAAYINPYCKTSNVLGAWQCSLCGQGNVKKDFEGAVLTGFSELCEESVEYVFAAPTQSPPTAAQPHLVLVIDATLDSSMLEGMATGLIEALSSLEASTRISVITFDSVLSLHSLTSDSNFSFTMPGSKPLDLALLAAYLSGEVSGVGGVKAVFTLDIKLALPRILTLLQTIRPMEEDQPMVWRARCLGLAVEAGLRIMSASSPVRQKPATTSRYSQRLPRGSRLVLITCGPCTRGPGTLSQAALESGAAYHERVSGLGHEYKQQATAAQEYIASCVDLAKALAVPVDIILGGGLKVNAPLLSMLSRDTQGSLMLHRGFGPTFGAGLRSCFSRCFGSSAVLDCFVSDGLQLVQWLGPVNVLQSPEPEDVGLSMASDRRLSGSACSVARLQEGHGVALRMEVVRDLKAPAVLLQVVLQFIDPSIGGRLVQRVTTRRISVVSHIKEYLDSVNATATSVLLAKKAVLDAKRLGALWESTKADELRLSLRAQLALIASRCCPEVQLSKGMLGLGARKVRQWPRSLTLVAHTLYQLQRAVMLGPPTHAPSDWARVHADDRLISMNTLLYSSSIDVVRMLLPKLMCWRDGTFKELPPIDILAHHFYNKDIGRFLMLDCGVSVIVLPRISLAVPNSGESLTGMMPLSDEQLSDLKALVMLPEAGAWQAPEVRFVGQSEMREVYARLFPAGKDTISDLEGLHPGIRAVLKDEDIDQFLKVSVGQNGADLTLLQWCSAAGVMLSFQTI</sequence>
<dbReference type="GO" id="GO:0005789">
    <property type="term" value="C:endoplasmic reticulum membrane"/>
    <property type="evidence" value="ECO:0007669"/>
    <property type="project" value="UniProtKB-SubCell"/>
</dbReference>
<dbReference type="GO" id="GO:0005096">
    <property type="term" value="F:GTPase activator activity"/>
    <property type="evidence" value="ECO:0007669"/>
    <property type="project" value="TreeGrafter"/>
</dbReference>
<dbReference type="AlphaFoldDB" id="A0A250X4M5"/>
<evidence type="ECO:0000256" key="6">
    <source>
        <dbReference type="ARBA" id="ARBA00023329"/>
    </source>
</evidence>
<dbReference type="InterPro" id="IPR037364">
    <property type="entry name" value="Sec23"/>
</dbReference>
<comment type="similarity">
    <text evidence="7">Belongs to the SEC23/SEC24 family. SEC23 subfamily.</text>
</comment>
<comment type="subcellular location">
    <subcellularLocation>
        <location evidence="7">Cytoplasmic vesicle</location>
        <location evidence="7">COPII-coated vesicle membrane</location>
        <topology evidence="7">Peripheral membrane protein</topology>
        <orientation evidence="7">Cytoplasmic side</orientation>
    </subcellularLocation>
    <subcellularLocation>
        <location evidence="7">Endoplasmic reticulum membrane</location>
        <topology evidence="7">Peripheral membrane protein</topology>
        <orientation evidence="7">Cytoplasmic side</orientation>
    </subcellularLocation>
</comment>
<evidence type="ECO:0000256" key="4">
    <source>
        <dbReference type="ARBA" id="ARBA00022892"/>
    </source>
</evidence>
<dbReference type="GO" id="GO:0090110">
    <property type="term" value="P:COPII-coated vesicle cargo loading"/>
    <property type="evidence" value="ECO:0007669"/>
    <property type="project" value="TreeGrafter"/>
</dbReference>
<dbReference type="Pfam" id="PF04811">
    <property type="entry name" value="Sec23_trunk"/>
    <property type="match status" value="1"/>
</dbReference>